<dbReference type="GO" id="GO:0046688">
    <property type="term" value="P:response to copper ion"/>
    <property type="evidence" value="ECO:0007669"/>
    <property type="project" value="InterPro"/>
</dbReference>
<evidence type="ECO:0000256" key="10">
    <source>
        <dbReference type="SAM" id="SignalP"/>
    </source>
</evidence>
<dbReference type="PANTHER" id="PTHR34820">
    <property type="entry name" value="INNER MEMBRANE PROTEIN YEBZ"/>
    <property type="match status" value="1"/>
</dbReference>
<dbReference type="InterPro" id="IPR032694">
    <property type="entry name" value="CopC/D"/>
</dbReference>
<evidence type="ECO:0000256" key="3">
    <source>
        <dbReference type="ARBA" id="ARBA00022692"/>
    </source>
</evidence>
<dbReference type="Pfam" id="PF05425">
    <property type="entry name" value="CopD"/>
    <property type="match status" value="1"/>
</dbReference>
<gene>
    <name evidence="13" type="ORF">JQS30_14345</name>
</gene>
<dbReference type="InterPro" id="IPR014756">
    <property type="entry name" value="Ig_E-set"/>
</dbReference>
<feature type="transmembrane region" description="Helical" evidence="9">
    <location>
        <begin position="371"/>
        <end position="392"/>
    </location>
</feature>
<keyword evidence="7" id="KW-0186">Copper</keyword>
<keyword evidence="2" id="KW-1003">Cell membrane</keyword>
<evidence type="ECO:0000313" key="14">
    <source>
        <dbReference type="Proteomes" id="UP000662939"/>
    </source>
</evidence>
<dbReference type="KEGG" id="nav:JQS30_14345"/>
<keyword evidence="5 10" id="KW-0732">Signal</keyword>
<name>A0A895XQU5_9ACTN</name>
<feature type="transmembrane region" description="Helical" evidence="9">
    <location>
        <begin position="192"/>
        <end position="210"/>
    </location>
</feature>
<evidence type="ECO:0000259" key="11">
    <source>
        <dbReference type="Pfam" id="PF04234"/>
    </source>
</evidence>
<proteinExistence type="predicted"/>
<keyword evidence="6 9" id="KW-1133">Transmembrane helix</keyword>
<evidence type="ECO:0000256" key="9">
    <source>
        <dbReference type="SAM" id="Phobius"/>
    </source>
</evidence>
<evidence type="ECO:0000256" key="6">
    <source>
        <dbReference type="ARBA" id="ARBA00022989"/>
    </source>
</evidence>
<dbReference type="GO" id="GO:0005886">
    <property type="term" value="C:plasma membrane"/>
    <property type="evidence" value="ECO:0007669"/>
    <property type="project" value="UniProtKB-SubCell"/>
</dbReference>
<feature type="domain" description="CopC" evidence="11">
    <location>
        <begin position="37"/>
        <end position="133"/>
    </location>
</feature>
<sequence>MRSPQVHRFVPLAAYALGALILAGILSFLPASPASAHAVVTTTTPAASEVVTDVPEAVHIQFNEKVTPIAAATGVVAPTGERADLADGDLSTDNGTALSIALREDLPDGTYLVSYRVVSDDGHPIAGTFTFSINDTSDIPDSDALSLDGDPTTQAFVYLNRYIGYLGLALALGTGVLLVGCNLRQRALAGKLIATGLAAVAATAMAGIYFQTAYTNGVSLGGVTGEALEAFLLSWVGVGHMLRLLVVLMALPLLRTFIVSETDQPVPMKLGLGAFALALSATWPMTGHAIASGHPVTAISADTLHLAAATAWLGGLIVLLVIVLRYAGPGDHNVVTSWSTWAGYLIATLFAAGVANSFVEIDSITSLFNTSYGQMILAKAAGLSLIVFVAFFSRRVVRKQSGQARTLLRRLIAIEVALALAVLMVVVVLVQTVPARVANYEADQAAVTELSTIVNTDEFTATITLDPGRVGNNSIRILINEADSGDLMPLEEWEASFGQSGDQMRTIRLVELRGGILGGEITLPEEGEWTFAFDITTVDGAQAEGEAVVTPYS</sequence>
<organism evidence="13 14">
    <name type="scientific">Natronoglycomyces albus</name>
    <dbReference type="NCBI Taxonomy" id="2811108"/>
    <lineage>
        <taxon>Bacteria</taxon>
        <taxon>Bacillati</taxon>
        <taxon>Actinomycetota</taxon>
        <taxon>Actinomycetes</taxon>
        <taxon>Glycomycetales</taxon>
        <taxon>Glycomycetaceae</taxon>
        <taxon>Natronoglycomyces</taxon>
    </lineage>
</organism>
<feature type="transmembrane region" description="Helical" evidence="9">
    <location>
        <begin position="162"/>
        <end position="180"/>
    </location>
</feature>
<keyword evidence="14" id="KW-1185">Reference proteome</keyword>
<evidence type="ECO:0000313" key="13">
    <source>
        <dbReference type="EMBL" id="QSB04926.1"/>
    </source>
</evidence>
<feature type="signal peptide" evidence="10">
    <location>
        <begin position="1"/>
        <end position="38"/>
    </location>
</feature>
<dbReference type="Proteomes" id="UP000662939">
    <property type="component" value="Chromosome"/>
</dbReference>
<feature type="transmembrane region" description="Helical" evidence="9">
    <location>
        <begin position="338"/>
        <end position="359"/>
    </location>
</feature>
<feature type="transmembrane region" description="Helical" evidence="9">
    <location>
        <begin position="306"/>
        <end position="326"/>
    </location>
</feature>
<comment type="subcellular location">
    <subcellularLocation>
        <location evidence="1">Cell membrane</location>
        <topology evidence="1">Multi-pass membrane protein</topology>
    </subcellularLocation>
</comment>
<feature type="chain" id="PRO_5039233068" evidence="10">
    <location>
        <begin position="39"/>
        <end position="553"/>
    </location>
</feature>
<feature type="transmembrane region" description="Helical" evidence="9">
    <location>
        <begin position="230"/>
        <end position="254"/>
    </location>
</feature>
<evidence type="ECO:0000256" key="8">
    <source>
        <dbReference type="ARBA" id="ARBA00023136"/>
    </source>
</evidence>
<dbReference type="InterPro" id="IPR014755">
    <property type="entry name" value="Cu-Rt/internalin_Ig-like"/>
</dbReference>
<dbReference type="InterPro" id="IPR008457">
    <property type="entry name" value="Cu-R_CopD_dom"/>
</dbReference>
<keyword evidence="3 9" id="KW-0812">Transmembrane</keyword>
<dbReference type="EMBL" id="CP070496">
    <property type="protein sequence ID" value="QSB04926.1"/>
    <property type="molecule type" value="Genomic_DNA"/>
</dbReference>
<dbReference type="InterPro" id="IPR007348">
    <property type="entry name" value="CopC_dom"/>
</dbReference>
<dbReference type="PANTHER" id="PTHR34820:SF4">
    <property type="entry name" value="INNER MEMBRANE PROTEIN YEBZ"/>
    <property type="match status" value="1"/>
</dbReference>
<feature type="domain" description="Copper resistance protein D" evidence="12">
    <location>
        <begin position="334"/>
        <end position="429"/>
    </location>
</feature>
<feature type="transmembrane region" description="Helical" evidence="9">
    <location>
        <begin position="412"/>
        <end position="430"/>
    </location>
</feature>
<dbReference type="Gene3D" id="2.60.40.1220">
    <property type="match status" value="1"/>
</dbReference>
<keyword evidence="8 9" id="KW-0472">Membrane</keyword>
<protein>
    <submittedName>
        <fullName evidence="13">Copper resistance protein CopC</fullName>
    </submittedName>
</protein>
<evidence type="ECO:0000256" key="5">
    <source>
        <dbReference type="ARBA" id="ARBA00022729"/>
    </source>
</evidence>
<dbReference type="AlphaFoldDB" id="A0A895XQU5"/>
<evidence type="ECO:0000256" key="7">
    <source>
        <dbReference type="ARBA" id="ARBA00023008"/>
    </source>
</evidence>
<evidence type="ECO:0000256" key="4">
    <source>
        <dbReference type="ARBA" id="ARBA00022723"/>
    </source>
</evidence>
<reference evidence="13" key="1">
    <citation type="submission" date="2021-02" db="EMBL/GenBank/DDBJ databases">
        <title>Natronoglycomyces albus gen. nov., sp. nov, a haloalkaliphilic actinobacterium from a soda solonchak soil.</title>
        <authorList>
            <person name="Sorokin D.Y."/>
            <person name="Khijniak T.V."/>
            <person name="Zakharycheva A.P."/>
            <person name="Boueva O.V."/>
            <person name="Ariskina E.V."/>
            <person name="Hahnke R.L."/>
            <person name="Bunk B."/>
            <person name="Sproer C."/>
            <person name="Schumann P."/>
            <person name="Evtushenko L.I."/>
            <person name="Kublanov I.V."/>
        </authorList>
    </citation>
    <scope>NUCLEOTIDE SEQUENCE</scope>
    <source>
        <strain evidence="13">DSM 106290</strain>
    </source>
</reference>
<dbReference type="GO" id="GO:0042597">
    <property type="term" value="C:periplasmic space"/>
    <property type="evidence" value="ECO:0007669"/>
    <property type="project" value="InterPro"/>
</dbReference>
<dbReference type="Pfam" id="PF04234">
    <property type="entry name" value="CopC"/>
    <property type="match status" value="1"/>
</dbReference>
<evidence type="ECO:0000256" key="2">
    <source>
        <dbReference type="ARBA" id="ARBA00022475"/>
    </source>
</evidence>
<keyword evidence="4" id="KW-0479">Metal-binding</keyword>
<evidence type="ECO:0000259" key="12">
    <source>
        <dbReference type="Pfam" id="PF05425"/>
    </source>
</evidence>
<dbReference type="SUPFAM" id="SSF81296">
    <property type="entry name" value="E set domains"/>
    <property type="match status" value="1"/>
</dbReference>
<feature type="transmembrane region" description="Helical" evidence="9">
    <location>
        <begin position="266"/>
        <end position="286"/>
    </location>
</feature>
<accession>A0A895XQU5</accession>
<dbReference type="GO" id="GO:0006825">
    <property type="term" value="P:copper ion transport"/>
    <property type="evidence" value="ECO:0007669"/>
    <property type="project" value="InterPro"/>
</dbReference>
<evidence type="ECO:0000256" key="1">
    <source>
        <dbReference type="ARBA" id="ARBA00004651"/>
    </source>
</evidence>
<dbReference type="GO" id="GO:0005507">
    <property type="term" value="F:copper ion binding"/>
    <property type="evidence" value="ECO:0007669"/>
    <property type="project" value="InterPro"/>
</dbReference>